<comment type="caution">
    <text evidence="4">The sequence shown here is derived from an EMBL/GenBank/DDBJ whole genome shotgun (WGS) entry which is preliminary data.</text>
</comment>
<evidence type="ECO:0000313" key="4">
    <source>
        <dbReference type="EMBL" id="MBB3155091.1"/>
    </source>
</evidence>
<accession>A0A7W5CCB2</accession>
<name>A0A7W5CCB2_9BACL</name>
<dbReference type="RefSeq" id="WP_183569466.1">
    <property type="nucleotide sequence ID" value="NZ_CBCSLB010000020.1"/>
</dbReference>
<dbReference type="InterPro" id="IPR004995">
    <property type="entry name" value="Spore_Ger"/>
</dbReference>
<dbReference type="EMBL" id="JACHXW010000021">
    <property type="protein sequence ID" value="MBB3155091.1"/>
    <property type="molecule type" value="Genomic_DNA"/>
</dbReference>
<feature type="transmembrane region" description="Helical" evidence="3">
    <location>
        <begin position="264"/>
        <end position="285"/>
    </location>
</feature>
<protein>
    <submittedName>
        <fullName evidence="4">Spore germination protein KA</fullName>
    </submittedName>
</protein>
<dbReference type="PIRSF" id="PIRSF005690">
    <property type="entry name" value="GerBA"/>
    <property type="match status" value="1"/>
</dbReference>
<feature type="transmembrane region" description="Helical" evidence="3">
    <location>
        <begin position="374"/>
        <end position="391"/>
    </location>
</feature>
<organism evidence="4 5">
    <name type="scientific">Paenibacillus endophyticus</name>
    <dbReference type="NCBI Taxonomy" id="1294268"/>
    <lineage>
        <taxon>Bacteria</taxon>
        <taxon>Bacillati</taxon>
        <taxon>Bacillota</taxon>
        <taxon>Bacilli</taxon>
        <taxon>Bacillales</taxon>
        <taxon>Paenibacillaceae</taxon>
        <taxon>Paenibacillus</taxon>
    </lineage>
</organism>
<comment type="similarity">
    <text evidence="1">Belongs to the GerABKA family.</text>
</comment>
<keyword evidence="3" id="KW-0812">Transmembrane</keyword>
<dbReference type="Proteomes" id="UP000518605">
    <property type="component" value="Unassembled WGS sequence"/>
</dbReference>
<dbReference type="PANTHER" id="PTHR22550:SF5">
    <property type="entry name" value="LEUCINE ZIPPER PROTEIN 4"/>
    <property type="match status" value="1"/>
</dbReference>
<feature type="transmembrane region" description="Helical" evidence="3">
    <location>
        <begin position="397"/>
        <end position="421"/>
    </location>
</feature>
<sequence length="475" mass="52860">MEKNIVDRPAGETDQLDKRLKLNIDRLQQATGQSPDYVIRHYVRDKEPCLTAAVAYNANLSNRQAIDDAIAHMFDENRLFAPEQKEHHNRLHWLMLQASLVGSAAKSSNWKAVIRAVVSGDMIIFLEGSSEAIIVFAQGMEWRTITEPTTQVTIRGPKDSFTESLSTNVSLVRRRVKNESLWLEMFSIGQITETDVAMMYVHGIADESIVEELRRRLHEIREDGILESGTIEKHLQDKKLTPFPTLYNTERPDSVVGHLMDGRIAIIVDGTPFVLMAPVTFFQFFQSVEDFYQLSDIGVLIRLLRYVGYLISLLLPALYIAAMTFHQEMIPTPLLISLVAQREGVPFPVIIEALLMELSFELMREAGVRMPRAVGQAVSIVGALILGQAAVQAGIVSAAMVIIVAATGIASFTAPAFNIAISVRILRFVLMILSSVFGLFGILIGLFILTAHLSSLKSIGLPYFTFQFKRGQGKG</sequence>
<dbReference type="AlphaFoldDB" id="A0A7W5CCB2"/>
<dbReference type="Pfam" id="PF03323">
    <property type="entry name" value="GerA"/>
    <property type="match status" value="1"/>
</dbReference>
<feature type="transmembrane region" description="Helical" evidence="3">
    <location>
        <begin position="306"/>
        <end position="325"/>
    </location>
</feature>
<evidence type="ECO:0000256" key="1">
    <source>
        <dbReference type="ARBA" id="ARBA00005278"/>
    </source>
</evidence>
<evidence type="ECO:0000313" key="5">
    <source>
        <dbReference type="Proteomes" id="UP000518605"/>
    </source>
</evidence>
<keyword evidence="2 3" id="KW-0472">Membrane</keyword>
<reference evidence="4 5" key="1">
    <citation type="submission" date="2020-08" db="EMBL/GenBank/DDBJ databases">
        <title>Genomic Encyclopedia of Type Strains, Phase III (KMG-III): the genomes of soil and plant-associated and newly described type strains.</title>
        <authorList>
            <person name="Whitman W."/>
        </authorList>
    </citation>
    <scope>NUCLEOTIDE SEQUENCE [LARGE SCALE GENOMIC DNA]</scope>
    <source>
        <strain evidence="4 5">CECT 8234</strain>
    </source>
</reference>
<dbReference type="GO" id="GO:0016020">
    <property type="term" value="C:membrane"/>
    <property type="evidence" value="ECO:0007669"/>
    <property type="project" value="InterPro"/>
</dbReference>
<evidence type="ECO:0000256" key="3">
    <source>
        <dbReference type="SAM" id="Phobius"/>
    </source>
</evidence>
<gene>
    <name evidence="4" type="ORF">FHS16_005198</name>
</gene>
<dbReference type="PANTHER" id="PTHR22550">
    <property type="entry name" value="SPORE GERMINATION PROTEIN"/>
    <property type="match status" value="1"/>
</dbReference>
<keyword evidence="5" id="KW-1185">Reference proteome</keyword>
<dbReference type="InterPro" id="IPR050768">
    <property type="entry name" value="UPF0353/GerABKA_families"/>
</dbReference>
<feature type="transmembrane region" description="Helical" evidence="3">
    <location>
        <begin position="428"/>
        <end position="453"/>
    </location>
</feature>
<keyword evidence="3" id="KW-1133">Transmembrane helix</keyword>
<evidence type="ECO:0000256" key="2">
    <source>
        <dbReference type="ARBA" id="ARBA00023136"/>
    </source>
</evidence>
<proteinExistence type="inferred from homology"/>
<dbReference type="GO" id="GO:0009847">
    <property type="term" value="P:spore germination"/>
    <property type="evidence" value="ECO:0007669"/>
    <property type="project" value="InterPro"/>
</dbReference>